<reference evidence="1 2" key="1">
    <citation type="journal article" date="2011" name="J. Microbiol.">
        <title>Bacillus kyonggiensis sp. nov., isolated from soil of a lettuce field.</title>
        <authorList>
            <person name="Dong K."/>
            <person name="Lee S."/>
        </authorList>
    </citation>
    <scope>NUCLEOTIDE SEQUENCE [LARGE SCALE GENOMIC DNA]</scope>
    <source>
        <strain evidence="1 2">NB22</strain>
    </source>
</reference>
<keyword evidence="2" id="KW-1185">Reference proteome</keyword>
<organism evidence="1 2">
    <name type="scientific">Robertmurraya kyonggiensis</name>
    <dbReference type="NCBI Taxonomy" id="1037680"/>
    <lineage>
        <taxon>Bacteria</taxon>
        <taxon>Bacillati</taxon>
        <taxon>Bacillota</taxon>
        <taxon>Bacilli</taxon>
        <taxon>Bacillales</taxon>
        <taxon>Bacillaceae</taxon>
        <taxon>Robertmurraya</taxon>
    </lineage>
</organism>
<accession>A0A4U1DA56</accession>
<evidence type="ECO:0000313" key="1">
    <source>
        <dbReference type="EMBL" id="TKC19018.1"/>
    </source>
</evidence>
<sequence length="88" mass="10426">MTIRQADETTMLITDKVEIEEFIKLINTSPRDFFLLTLGFKYDHSPHGMLIFENDEGKLEMGFVLDEDEKMIVIADHWDLFTKKEITW</sequence>
<protein>
    <submittedName>
        <fullName evidence="1">Uncharacterized protein</fullName>
    </submittedName>
</protein>
<gene>
    <name evidence="1" type="ORF">FA727_05585</name>
</gene>
<name>A0A4U1DA56_9BACI</name>
<proteinExistence type="predicted"/>
<dbReference type="EMBL" id="SWBM01000001">
    <property type="protein sequence ID" value="TKC19018.1"/>
    <property type="molecule type" value="Genomic_DNA"/>
</dbReference>
<evidence type="ECO:0000313" key="2">
    <source>
        <dbReference type="Proteomes" id="UP000307756"/>
    </source>
</evidence>
<dbReference type="Proteomes" id="UP000307756">
    <property type="component" value="Unassembled WGS sequence"/>
</dbReference>
<dbReference type="AlphaFoldDB" id="A0A4U1DA56"/>
<comment type="caution">
    <text evidence="1">The sequence shown here is derived from an EMBL/GenBank/DDBJ whole genome shotgun (WGS) entry which is preliminary data.</text>
</comment>